<dbReference type="InterPro" id="IPR023351">
    <property type="entry name" value="YppE-like_sf"/>
</dbReference>
<evidence type="ECO:0000313" key="2">
    <source>
        <dbReference type="Proteomes" id="UP000198935"/>
    </source>
</evidence>
<dbReference type="AlphaFoldDB" id="A0A1H3NIK5"/>
<reference evidence="2" key="1">
    <citation type="submission" date="2016-10" db="EMBL/GenBank/DDBJ databases">
        <authorList>
            <person name="Varghese N."/>
            <person name="Submissions S."/>
        </authorList>
    </citation>
    <scope>NUCLEOTIDE SEQUENCE [LARGE SCALE GENOMIC DNA]</scope>
    <source>
        <strain evidence="2">SP</strain>
    </source>
</reference>
<dbReference type="Proteomes" id="UP000198935">
    <property type="component" value="Unassembled WGS sequence"/>
</dbReference>
<dbReference type="EMBL" id="FNPI01000004">
    <property type="protein sequence ID" value="SDY88756.1"/>
    <property type="molecule type" value="Genomic_DNA"/>
</dbReference>
<proteinExistence type="predicted"/>
<dbReference type="SUPFAM" id="SSF140415">
    <property type="entry name" value="YppE-like"/>
    <property type="match status" value="1"/>
</dbReference>
<evidence type="ECO:0000313" key="1">
    <source>
        <dbReference type="EMBL" id="SDY88756.1"/>
    </source>
</evidence>
<dbReference type="InterPro" id="IPR014913">
    <property type="entry name" value="YppE-like"/>
</dbReference>
<organism evidence="1 2">
    <name type="scientific">Evansella caseinilytica</name>
    <dbReference type="NCBI Taxonomy" id="1503961"/>
    <lineage>
        <taxon>Bacteria</taxon>
        <taxon>Bacillati</taxon>
        <taxon>Bacillota</taxon>
        <taxon>Bacilli</taxon>
        <taxon>Bacillales</taxon>
        <taxon>Bacillaceae</taxon>
        <taxon>Evansella</taxon>
    </lineage>
</organism>
<sequence length="125" mass="14889">MLSDDNRQLKEVTGALLQKNEEAFHYFEKYCVDEMTADFHKDVKPFADEVKRLADLWMLKTELFIREQRPKYLHRSQLEDAYENLQAQSVACFQKDTKRKAFIERNKSIKYTLEILLAALEKPLE</sequence>
<gene>
    <name evidence="1" type="ORF">SAMN05421736_10492</name>
</gene>
<dbReference type="Gene3D" id="1.20.120.440">
    <property type="entry name" value="YppE-like"/>
    <property type="match status" value="1"/>
</dbReference>
<dbReference type="STRING" id="1503961.SAMN05421736_10492"/>
<accession>A0A1H3NIK5</accession>
<evidence type="ECO:0008006" key="3">
    <source>
        <dbReference type="Google" id="ProtNLM"/>
    </source>
</evidence>
<keyword evidence="2" id="KW-1185">Reference proteome</keyword>
<dbReference type="Pfam" id="PF08807">
    <property type="entry name" value="DUF1798"/>
    <property type="match status" value="1"/>
</dbReference>
<name>A0A1H3NIK5_9BACI</name>
<dbReference type="OrthoDB" id="2361079at2"/>
<protein>
    <recommendedName>
        <fullName evidence="3">DUF1798 family protein</fullName>
    </recommendedName>
</protein>